<dbReference type="Proteomes" id="UP000225706">
    <property type="component" value="Unassembled WGS sequence"/>
</dbReference>
<evidence type="ECO:0000256" key="3">
    <source>
        <dbReference type="SAM" id="SignalP"/>
    </source>
</evidence>
<feature type="domain" description="BRICHOS" evidence="4">
    <location>
        <begin position="218"/>
        <end position="311"/>
    </location>
</feature>
<dbReference type="AlphaFoldDB" id="A0A2B4SYR0"/>
<dbReference type="SMART" id="SM01039">
    <property type="entry name" value="BRICHOS"/>
    <property type="match status" value="1"/>
</dbReference>
<proteinExistence type="predicted"/>
<evidence type="ECO:0000313" key="5">
    <source>
        <dbReference type="EMBL" id="PFX34309.1"/>
    </source>
</evidence>
<evidence type="ECO:0000256" key="1">
    <source>
        <dbReference type="ARBA" id="ARBA00023157"/>
    </source>
</evidence>
<evidence type="ECO:0000313" key="6">
    <source>
        <dbReference type="Proteomes" id="UP000225706"/>
    </source>
</evidence>
<dbReference type="PANTHER" id="PTHR16483">
    <property type="entry name" value="GASTROKINE 1"/>
    <property type="match status" value="1"/>
</dbReference>
<dbReference type="Gene3D" id="3.30.390.150">
    <property type="match status" value="2"/>
</dbReference>
<sequence>MELKVYLLFFALFVAAISAARNCTCEDEDKHVVMLRMPEHTVCFLSESTENNPKPQDLKNALDKQSASGSSKSVNSTDYNYEVVGTVTDRSTLSDEMAAMCAKFPIYRIKRKKVSMSVEKEKIQGGKDRKKRDICIRCWIGTCYRSSTKFELKAYLLFLVLFVAATSAARNCTCEDEDKETLSKYKVKVKEGDEEIDEEVKIDTEKQTETFHIPKTKSSSAGEVDEIFDFKRNLVMRRLREQKACFLSESTENAPKPKDLKKALDKQSASGSSKSVNSTDYEYEVVGTVNDRSTLSDEMATMCAKFPIYRIKKRTITTSVQKENIQVTTDDGRVYRRNRRHLRLTAELPKQSPLDIEIPSSDHGPLPLTKVEQVPPVVESKPQEVVKPQATPNPPADDVTSPERCSARGRVLRRPAYLRDYTC</sequence>
<dbReference type="EMBL" id="LSMT01000005">
    <property type="protein sequence ID" value="PFX34309.1"/>
    <property type="molecule type" value="Genomic_DNA"/>
</dbReference>
<dbReference type="InterPro" id="IPR007084">
    <property type="entry name" value="BRICHOS_dom"/>
</dbReference>
<feature type="compositionally biased region" description="Polar residues" evidence="2">
    <location>
        <begin position="63"/>
        <end position="75"/>
    </location>
</feature>
<dbReference type="InterPro" id="IPR051772">
    <property type="entry name" value="Gastrokine"/>
</dbReference>
<feature type="region of interest" description="Disordered" evidence="2">
    <location>
        <begin position="47"/>
        <end position="75"/>
    </location>
</feature>
<dbReference type="Pfam" id="PF04089">
    <property type="entry name" value="BRICHOS"/>
    <property type="match status" value="2"/>
</dbReference>
<feature type="compositionally biased region" description="Polar residues" evidence="2">
    <location>
        <begin position="267"/>
        <end position="277"/>
    </location>
</feature>
<comment type="caution">
    <text evidence="5">The sequence shown here is derived from an EMBL/GenBank/DDBJ whole genome shotgun (WGS) entry which is preliminary data.</text>
</comment>
<dbReference type="OrthoDB" id="5984964at2759"/>
<accession>A0A2B4SYR0</accession>
<evidence type="ECO:0000259" key="4">
    <source>
        <dbReference type="PROSITE" id="PS50869"/>
    </source>
</evidence>
<feature type="compositionally biased region" description="Basic and acidic residues" evidence="2">
    <location>
        <begin position="255"/>
        <end position="265"/>
    </location>
</feature>
<feature type="chain" id="PRO_5012518695" description="BRICHOS domain-containing protein" evidence="3">
    <location>
        <begin position="20"/>
        <end position="423"/>
    </location>
</feature>
<reference evidence="6" key="1">
    <citation type="journal article" date="2017" name="bioRxiv">
        <title>Comparative analysis of the genomes of Stylophora pistillata and Acropora digitifera provides evidence for extensive differences between species of corals.</title>
        <authorList>
            <person name="Voolstra C.R."/>
            <person name="Li Y."/>
            <person name="Liew Y.J."/>
            <person name="Baumgarten S."/>
            <person name="Zoccola D."/>
            <person name="Flot J.-F."/>
            <person name="Tambutte S."/>
            <person name="Allemand D."/>
            <person name="Aranda M."/>
        </authorList>
    </citation>
    <scope>NUCLEOTIDE SEQUENCE [LARGE SCALE GENOMIC DNA]</scope>
</reference>
<protein>
    <recommendedName>
        <fullName evidence="4">BRICHOS domain-containing protein</fullName>
    </recommendedName>
</protein>
<feature type="signal peptide" evidence="3">
    <location>
        <begin position="1"/>
        <end position="19"/>
    </location>
</feature>
<keyword evidence="3" id="KW-0732">Signal</keyword>
<dbReference type="PROSITE" id="PS50869">
    <property type="entry name" value="BRICHOS"/>
    <property type="match status" value="1"/>
</dbReference>
<name>A0A2B4SYR0_STYPI</name>
<gene>
    <name evidence="5" type="ORF">AWC38_SpisGene792</name>
</gene>
<keyword evidence="6" id="KW-1185">Reference proteome</keyword>
<organism evidence="5 6">
    <name type="scientific">Stylophora pistillata</name>
    <name type="common">Smooth cauliflower coral</name>
    <dbReference type="NCBI Taxonomy" id="50429"/>
    <lineage>
        <taxon>Eukaryota</taxon>
        <taxon>Metazoa</taxon>
        <taxon>Cnidaria</taxon>
        <taxon>Anthozoa</taxon>
        <taxon>Hexacorallia</taxon>
        <taxon>Scleractinia</taxon>
        <taxon>Astrocoeniina</taxon>
        <taxon>Pocilloporidae</taxon>
        <taxon>Stylophora</taxon>
    </lineage>
</organism>
<feature type="region of interest" description="Disordered" evidence="2">
    <location>
        <begin position="353"/>
        <end position="410"/>
    </location>
</feature>
<evidence type="ECO:0000256" key="2">
    <source>
        <dbReference type="SAM" id="MobiDB-lite"/>
    </source>
</evidence>
<keyword evidence="1" id="KW-1015">Disulfide bond</keyword>
<feature type="region of interest" description="Disordered" evidence="2">
    <location>
        <begin position="250"/>
        <end position="277"/>
    </location>
</feature>